<dbReference type="InterPro" id="IPR051446">
    <property type="entry name" value="HTH_trans_reg/aminotransferase"/>
</dbReference>
<feature type="domain" description="HTH gntR-type" evidence="8">
    <location>
        <begin position="11"/>
        <end position="79"/>
    </location>
</feature>
<evidence type="ECO:0000313" key="10">
    <source>
        <dbReference type="Proteomes" id="UP000215059"/>
    </source>
</evidence>
<keyword evidence="3" id="KW-0808">Transferase</keyword>
<dbReference type="PANTHER" id="PTHR46577:SF2">
    <property type="entry name" value="TRANSCRIPTIONAL REGULATORY PROTEIN"/>
    <property type="match status" value="1"/>
</dbReference>
<dbReference type="GO" id="GO:0003677">
    <property type="term" value="F:DNA binding"/>
    <property type="evidence" value="ECO:0007669"/>
    <property type="project" value="UniProtKB-KW"/>
</dbReference>
<keyword evidence="7" id="KW-0804">Transcription</keyword>
<evidence type="ECO:0000256" key="2">
    <source>
        <dbReference type="ARBA" id="ARBA00005384"/>
    </source>
</evidence>
<dbReference type="Gene3D" id="3.90.1150.10">
    <property type="entry name" value="Aspartate Aminotransferase, domain 1"/>
    <property type="match status" value="1"/>
</dbReference>
<comment type="similarity">
    <text evidence="2">In the C-terminal section; belongs to the class-I pyridoxal-phosphate-dependent aminotransferase family.</text>
</comment>
<evidence type="ECO:0000256" key="1">
    <source>
        <dbReference type="ARBA" id="ARBA00001933"/>
    </source>
</evidence>
<dbReference type="Gene3D" id="3.40.640.10">
    <property type="entry name" value="Type I PLP-dependent aspartate aminotransferase-like (Major domain)"/>
    <property type="match status" value="1"/>
</dbReference>
<dbReference type="SUPFAM" id="SSF53383">
    <property type="entry name" value="PLP-dependent transferases"/>
    <property type="match status" value="1"/>
</dbReference>
<dbReference type="InterPro" id="IPR000524">
    <property type="entry name" value="Tscrpt_reg_HTH_GntR"/>
</dbReference>
<dbReference type="PANTHER" id="PTHR46577">
    <property type="entry name" value="HTH-TYPE TRANSCRIPTIONAL REGULATORY PROTEIN GABR"/>
    <property type="match status" value="1"/>
</dbReference>
<keyword evidence="3" id="KW-0032">Aminotransferase</keyword>
<dbReference type="AlphaFoldDB" id="A0A235FEN5"/>
<keyword evidence="10" id="KW-1185">Reference proteome</keyword>
<dbReference type="InterPro" id="IPR015424">
    <property type="entry name" value="PyrdxlP-dep_Trfase"/>
</dbReference>
<keyword evidence="4" id="KW-0663">Pyridoxal phosphate</keyword>
<dbReference type="Proteomes" id="UP000215059">
    <property type="component" value="Unassembled WGS sequence"/>
</dbReference>
<dbReference type="CDD" id="cd07377">
    <property type="entry name" value="WHTH_GntR"/>
    <property type="match status" value="1"/>
</dbReference>
<dbReference type="SUPFAM" id="SSF46785">
    <property type="entry name" value="Winged helix' DNA-binding domain"/>
    <property type="match status" value="1"/>
</dbReference>
<sequence>MNWLPDHSAGVPIYKQIAEHYESLIVKGELLPGSRLLTERNLAIQLGVNRSTIKSAYNELKASGLITSIKGSGTIVSEYSWEIDPPKLINWNRFKGVAFNPTAVINRRIREVSRTPGMIDFANGGISKSLYPVEELQRLLQNIELTANLEYSDVKGDLEFRKTLSDHLKKQYEVSADTQEILVTSGAQQAFTLITQCLLNPGDSVAVECPSYAYSLKCFAVAGVKMVRLSVDEEGMRPEEIIELYKRHRIRMVLTHPTFQNPTGTTLSLHRRKKLLEICSELKIPIVEINFMNPLVHNDCDPPSPSLLALDANKELVIHIESLSDTVAPGMRIGWVIGSKSIIERLSEVKHEIDLGTSAISQHIASQYISSSWANNVRRYTAELTKRKQLMNRTLTEELSNEFDWSTPGGGGTIWGKLRKTCNELELLESCIKEGVMVVPGSIYGADKGYVRLSYAHCHENEIVEGIMRFKRALSV</sequence>
<protein>
    <recommendedName>
        <fullName evidence="8">HTH gntR-type domain-containing protein</fullName>
    </recommendedName>
</protein>
<dbReference type="EMBL" id="NOII01000001">
    <property type="protein sequence ID" value="OYD59387.1"/>
    <property type="molecule type" value="Genomic_DNA"/>
</dbReference>
<dbReference type="InterPro" id="IPR015422">
    <property type="entry name" value="PyrdxlP-dep_Trfase_small"/>
</dbReference>
<dbReference type="PRINTS" id="PR00035">
    <property type="entry name" value="HTHGNTR"/>
</dbReference>
<gene>
    <name evidence="9" type="ORF">CGZ90_05720</name>
</gene>
<evidence type="ECO:0000256" key="7">
    <source>
        <dbReference type="ARBA" id="ARBA00023163"/>
    </source>
</evidence>
<comment type="cofactor">
    <cofactor evidence="1">
        <name>pyridoxal 5'-phosphate</name>
        <dbReference type="ChEBI" id="CHEBI:597326"/>
    </cofactor>
</comment>
<dbReference type="Pfam" id="PF00392">
    <property type="entry name" value="GntR"/>
    <property type="match status" value="1"/>
</dbReference>
<proteinExistence type="inferred from homology"/>
<comment type="caution">
    <text evidence="9">The sequence shown here is derived from an EMBL/GenBank/DDBJ whole genome shotgun (WGS) entry which is preliminary data.</text>
</comment>
<evidence type="ECO:0000256" key="6">
    <source>
        <dbReference type="ARBA" id="ARBA00023125"/>
    </source>
</evidence>
<dbReference type="Gene3D" id="1.10.10.10">
    <property type="entry name" value="Winged helix-like DNA-binding domain superfamily/Winged helix DNA-binding domain"/>
    <property type="match status" value="1"/>
</dbReference>
<keyword evidence="5" id="KW-0805">Transcription regulation</keyword>
<dbReference type="OrthoDB" id="9802328at2"/>
<dbReference type="InterPro" id="IPR004839">
    <property type="entry name" value="Aminotransferase_I/II_large"/>
</dbReference>
<dbReference type="SMART" id="SM00345">
    <property type="entry name" value="HTH_GNTR"/>
    <property type="match status" value="1"/>
</dbReference>
<name>A0A235FEN5_9BACL</name>
<dbReference type="CDD" id="cd00609">
    <property type="entry name" value="AAT_like"/>
    <property type="match status" value="1"/>
</dbReference>
<dbReference type="GO" id="GO:0030170">
    <property type="term" value="F:pyridoxal phosphate binding"/>
    <property type="evidence" value="ECO:0007669"/>
    <property type="project" value="InterPro"/>
</dbReference>
<dbReference type="GO" id="GO:0008483">
    <property type="term" value="F:transaminase activity"/>
    <property type="evidence" value="ECO:0007669"/>
    <property type="project" value="UniProtKB-KW"/>
</dbReference>
<evidence type="ECO:0000256" key="4">
    <source>
        <dbReference type="ARBA" id="ARBA00022898"/>
    </source>
</evidence>
<keyword evidence="6" id="KW-0238">DNA-binding</keyword>
<evidence type="ECO:0000259" key="8">
    <source>
        <dbReference type="PROSITE" id="PS50949"/>
    </source>
</evidence>
<accession>A0A235FEN5</accession>
<dbReference type="PROSITE" id="PS50949">
    <property type="entry name" value="HTH_GNTR"/>
    <property type="match status" value="1"/>
</dbReference>
<dbReference type="RefSeq" id="WP_094251348.1">
    <property type="nucleotide sequence ID" value="NZ_JBHLXL010000001.1"/>
</dbReference>
<dbReference type="Pfam" id="PF00155">
    <property type="entry name" value="Aminotran_1_2"/>
    <property type="match status" value="1"/>
</dbReference>
<evidence type="ECO:0000256" key="5">
    <source>
        <dbReference type="ARBA" id="ARBA00023015"/>
    </source>
</evidence>
<organism evidence="9 10">
    <name type="scientific">Fictibacillus aquaticus</name>
    <dbReference type="NCBI Taxonomy" id="2021314"/>
    <lineage>
        <taxon>Bacteria</taxon>
        <taxon>Bacillati</taxon>
        <taxon>Bacillota</taxon>
        <taxon>Bacilli</taxon>
        <taxon>Bacillales</taxon>
        <taxon>Fictibacillaceae</taxon>
        <taxon>Fictibacillus</taxon>
    </lineage>
</organism>
<dbReference type="GO" id="GO:0003700">
    <property type="term" value="F:DNA-binding transcription factor activity"/>
    <property type="evidence" value="ECO:0007669"/>
    <property type="project" value="InterPro"/>
</dbReference>
<dbReference type="InterPro" id="IPR036390">
    <property type="entry name" value="WH_DNA-bd_sf"/>
</dbReference>
<reference evidence="9 10" key="1">
    <citation type="submission" date="2017-07" db="EMBL/GenBank/DDBJ databases">
        <title>Fictibacillus sp. nov. GDSW-R2A3 Genome sequencing and assembly.</title>
        <authorList>
            <person name="Mayilraj S."/>
        </authorList>
    </citation>
    <scope>NUCLEOTIDE SEQUENCE [LARGE SCALE GENOMIC DNA]</scope>
    <source>
        <strain evidence="9 10">GDSW-R2A3</strain>
    </source>
</reference>
<evidence type="ECO:0000313" key="9">
    <source>
        <dbReference type="EMBL" id="OYD59387.1"/>
    </source>
</evidence>
<evidence type="ECO:0000256" key="3">
    <source>
        <dbReference type="ARBA" id="ARBA00022576"/>
    </source>
</evidence>
<dbReference type="InterPro" id="IPR015421">
    <property type="entry name" value="PyrdxlP-dep_Trfase_major"/>
</dbReference>
<dbReference type="InterPro" id="IPR036388">
    <property type="entry name" value="WH-like_DNA-bd_sf"/>
</dbReference>